<comment type="caution">
    <text evidence="2">The sequence shown here is derived from an EMBL/GenBank/DDBJ whole genome shotgun (WGS) entry which is preliminary data.</text>
</comment>
<evidence type="ECO:0000313" key="3">
    <source>
        <dbReference type="Proteomes" id="UP001155280"/>
    </source>
</evidence>
<feature type="chain" id="PRO_5040835226" evidence="1">
    <location>
        <begin position="25"/>
        <end position="155"/>
    </location>
</feature>
<dbReference type="EMBL" id="JANCNS010000001">
    <property type="protein sequence ID" value="MCP9198813.1"/>
    <property type="molecule type" value="Genomic_DNA"/>
</dbReference>
<gene>
    <name evidence="2" type="ORF">MKO06_02775</name>
</gene>
<protein>
    <submittedName>
        <fullName evidence="2">Uncharacterized protein</fullName>
    </submittedName>
</protein>
<organism evidence="2 3">
    <name type="scientific">Christiangramia oceanisediminis</name>
    <dbReference type="NCBI Taxonomy" id="2920386"/>
    <lineage>
        <taxon>Bacteria</taxon>
        <taxon>Pseudomonadati</taxon>
        <taxon>Bacteroidota</taxon>
        <taxon>Flavobacteriia</taxon>
        <taxon>Flavobacteriales</taxon>
        <taxon>Flavobacteriaceae</taxon>
        <taxon>Christiangramia</taxon>
    </lineage>
</organism>
<evidence type="ECO:0000256" key="1">
    <source>
        <dbReference type="SAM" id="SignalP"/>
    </source>
</evidence>
<evidence type="ECO:0000313" key="2">
    <source>
        <dbReference type="EMBL" id="MCP9198813.1"/>
    </source>
</evidence>
<name>A0A9X2IA31_9FLAO</name>
<sequence length="155" mass="17500">MRTMSLFPVFLFLTLFFPATETHSQETHVITLNVDTSEINNDNVNEVSNFGQPAEISNIDYTIYASLGDTVVWRGNSTYSEEDLVMVEAINHEGGARVFSRNTLRDTQDNPGVVIGVVSEGREGEEEKYKISFKVMHNGERRGGTYHIDPKIRIK</sequence>
<keyword evidence="1" id="KW-0732">Signal</keyword>
<proteinExistence type="predicted"/>
<accession>A0A9X2IA31</accession>
<dbReference type="RefSeq" id="WP_241550815.1">
    <property type="nucleotide sequence ID" value="NZ_JANCNS010000001.1"/>
</dbReference>
<dbReference type="AlphaFoldDB" id="A0A9X2IA31"/>
<reference evidence="2" key="1">
    <citation type="submission" date="2022-07" db="EMBL/GenBank/DDBJ databases">
        <title>Gramela sediminis sp. nov., isolated from deep-sea sediment of the Indian Ocean.</title>
        <authorList>
            <person name="Shi H."/>
        </authorList>
    </citation>
    <scope>NUCLEOTIDE SEQUENCE</scope>
    <source>
        <strain evidence="2">GC03-9</strain>
    </source>
</reference>
<keyword evidence="3" id="KW-1185">Reference proteome</keyword>
<dbReference type="Proteomes" id="UP001155280">
    <property type="component" value="Unassembled WGS sequence"/>
</dbReference>
<feature type="signal peptide" evidence="1">
    <location>
        <begin position="1"/>
        <end position="24"/>
    </location>
</feature>